<dbReference type="PANTHER" id="PTHR48078">
    <property type="entry name" value="THREONINE DEHYDRATASE, MITOCHONDRIAL-RELATED"/>
    <property type="match status" value="1"/>
</dbReference>
<name>A0ABY6HXH7_9ARCH</name>
<gene>
    <name evidence="6" type="ORF">NEF87_004518</name>
</gene>
<dbReference type="InterPro" id="IPR036388">
    <property type="entry name" value="WH-like_DNA-bd_sf"/>
</dbReference>
<comment type="cofactor">
    <cofactor evidence="1">
        <name>pyridoxal 5'-phosphate</name>
        <dbReference type="ChEBI" id="CHEBI:597326"/>
    </cofactor>
</comment>
<organism evidence="6 7">
    <name type="scientific">Candidatus Lokiarchaeum ossiferum</name>
    <dbReference type="NCBI Taxonomy" id="2951803"/>
    <lineage>
        <taxon>Archaea</taxon>
        <taxon>Promethearchaeati</taxon>
        <taxon>Promethearchaeota</taxon>
        <taxon>Promethearchaeia</taxon>
        <taxon>Promethearchaeales</taxon>
        <taxon>Promethearchaeaceae</taxon>
        <taxon>Candidatus Lokiarchaeum</taxon>
    </lineage>
</organism>
<evidence type="ECO:0000313" key="6">
    <source>
        <dbReference type="EMBL" id="UYP48233.1"/>
    </source>
</evidence>
<evidence type="ECO:0000256" key="3">
    <source>
        <dbReference type="ARBA" id="ARBA00023239"/>
    </source>
</evidence>
<evidence type="ECO:0000259" key="4">
    <source>
        <dbReference type="Pfam" id="PF00291"/>
    </source>
</evidence>
<dbReference type="Pfam" id="PF14947">
    <property type="entry name" value="HTH_45"/>
    <property type="match status" value="1"/>
</dbReference>
<accession>A0ABY6HXH7</accession>
<dbReference type="SUPFAM" id="SSF53686">
    <property type="entry name" value="Tryptophan synthase beta subunit-like PLP-dependent enzymes"/>
    <property type="match status" value="1"/>
</dbReference>
<dbReference type="Gene3D" id="1.10.10.10">
    <property type="entry name" value="Winged helix-like DNA-binding domain superfamily/Winged helix DNA-binding domain"/>
    <property type="match status" value="1"/>
</dbReference>
<dbReference type="PANTHER" id="PTHR48078:SF6">
    <property type="entry name" value="L-THREONINE DEHYDRATASE CATABOLIC TDCB"/>
    <property type="match status" value="1"/>
</dbReference>
<feature type="domain" description="ArnR1-like winged helix-turn-helix" evidence="5">
    <location>
        <begin position="402"/>
        <end position="447"/>
    </location>
</feature>
<evidence type="ECO:0008006" key="8">
    <source>
        <dbReference type="Google" id="ProtNLM"/>
    </source>
</evidence>
<keyword evidence="7" id="KW-1185">Reference proteome</keyword>
<keyword evidence="2" id="KW-0663">Pyridoxal phosphate</keyword>
<protein>
    <recommendedName>
        <fullName evidence="8">Threonine synthase</fullName>
    </recommendedName>
</protein>
<proteinExistence type="predicted"/>
<dbReference type="Gene3D" id="3.40.50.1100">
    <property type="match status" value="2"/>
</dbReference>
<evidence type="ECO:0000259" key="5">
    <source>
        <dbReference type="Pfam" id="PF14947"/>
    </source>
</evidence>
<dbReference type="Proteomes" id="UP001208689">
    <property type="component" value="Chromosome"/>
</dbReference>
<dbReference type="InterPro" id="IPR050147">
    <property type="entry name" value="Ser/Thr_Dehydratase"/>
</dbReference>
<dbReference type="InterPro" id="IPR036052">
    <property type="entry name" value="TrpB-like_PALP_sf"/>
</dbReference>
<dbReference type="InterPro" id="IPR001926">
    <property type="entry name" value="TrpB-like_PALP"/>
</dbReference>
<dbReference type="EMBL" id="CP104013">
    <property type="protein sequence ID" value="UYP48233.1"/>
    <property type="molecule type" value="Genomic_DNA"/>
</dbReference>
<dbReference type="InterPro" id="IPR036390">
    <property type="entry name" value="WH_DNA-bd_sf"/>
</dbReference>
<evidence type="ECO:0000256" key="1">
    <source>
        <dbReference type="ARBA" id="ARBA00001933"/>
    </source>
</evidence>
<evidence type="ECO:0000313" key="7">
    <source>
        <dbReference type="Proteomes" id="UP001208689"/>
    </source>
</evidence>
<keyword evidence="3" id="KW-0456">Lyase</keyword>
<reference evidence="6" key="1">
    <citation type="submission" date="2022-09" db="EMBL/GenBank/DDBJ databases">
        <title>Actin cytoskeleton and complex cell architecture in an #Asgard archaeon.</title>
        <authorList>
            <person name="Ponce Toledo R.I."/>
            <person name="Schleper C."/>
            <person name="Rodrigues Oliveira T."/>
            <person name="Wollweber F."/>
            <person name="Xu J."/>
            <person name="Rittmann S."/>
            <person name="Klingl A."/>
            <person name="Pilhofer M."/>
        </authorList>
    </citation>
    <scope>NUCLEOTIDE SEQUENCE</scope>
    <source>
        <strain evidence="6">B-35</strain>
    </source>
</reference>
<evidence type="ECO:0000256" key="2">
    <source>
        <dbReference type="ARBA" id="ARBA00022898"/>
    </source>
</evidence>
<sequence>MKWKNKPFCNKCNQEFEVPYLWCPNCNNLIFIHPITGPPIEKIELKSMWSLIPFLPKYEQQITLFEGNTPVIPIQNMENLKNLNLKLEFRNPTGSFRDRASALITSDILSKNFSKIISASTGSFGISLAAYSAKGQISSTNILPKQMDLAKIEQIKVYGSEVIQAGKNLDEAISLANELTLSKKSYFPTPNNNLLTIEGQKTIALELILQMKNIESIIVPRGSGTLILSIYRGFQDALASKWISKIPKIFAVSLKKSDGAFLAESLKLENPFLINEVNSILKLTEGEELQIDASEMTKDALDLAKYEGLFIEPASASVISAAKSLIQKEQIDPKTSVAILTGSGLNALNVFASQMRDIKKVVWGISEFSTQRFEILNLVAEKKANHGYAIWGALGKKKSLQSIYQHINNLVEDGLIIDTIPDQKKALYILTNKGQEMLEKMRDLIDLGK</sequence>
<feature type="domain" description="Tryptophan synthase beta chain-like PALP" evidence="4">
    <location>
        <begin position="62"/>
        <end position="342"/>
    </location>
</feature>
<dbReference type="Pfam" id="PF00291">
    <property type="entry name" value="PALP"/>
    <property type="match status" value="1"/>
</dbReference>
<dbReference type="SUPFAM" id="SSF46785">
    <property type="entry name" value="Winged helix' DNA-binding domain"/>
    <property type="match status" value="1"/>
</dbReference>
<dbReference type="InterPro" id="IPR038723">
    <property type="entry name" value="ArnR1-like_HTH"/>
</dbReference>